<sequence length="231" mass="26437">MDQNIQEFTSFIYNYYDTLIASIWILLPLAFFLNFLTKFSSKVSIFLIGFYGSYSLLIPYLLKIEQVNNLIQEYADFKVFIFFIISFIFGMIFYSIVKIAMSLGGFILGGLLGYNLGNFLISSNYEYLEQLPFDQEVLPWIGFIVIGAILALVISKNYNKIISGISILFGSVLLSFYTIYILEKFVGLELGGNQLLNELKNISDVEFYSLIIGFIIYAGLGFYTLRKTNKE</sequence>
<feature type="transmembrane region" description="Helical" evidence="1">
    <location>
        <begin position="207"/>
        <end position="225"/>
    </location>
</feature>
<evidence type="ECO:0008006" key="4">
    <source>
        <dbReference type="Google" id="ProtNLM"/>
    </source>
</evidence>
<dbReference type="RefSeq" id="WP_091405742.1">
    <property type="nucleotide sequence ID" value="NZ_FMYV01000013.1"/>
</dbReference>
<gene>
    <name evidence="2" type="ORF">SAMN04488588_2094</name>
</gene>
<reference evidence="2 3" key="1">
    <citation type="submission" date="2016-10" db="EMBL/GenBank/DDBJ databases">
        <authorList>
            <person name="de Groot N.N."/>
        </authorList>
    </citation>
    <scope>NUCLEOTIDE SEQUENCE [LARGE SCALE GENOMIC DNA]</scope>
    <source>
        <strain evidence="2 3">WG14</strain>
    </source>
</reference>
<accession>A0A1G6QK11</accession>
<keyword evidence="1" id="KW-0472">Membrane</keyword>
<feature type="transmembrane region" description="Helical" evidence="1">
    <location>
        <begin position="137"/>
        <end position="154"/>
    </location>
</feature>
<keyword evidence="3" id="KW-1185">Reference proteome</keyword>
<feature type="transmembrane region" description="Helical" evidence="1">
    <location>
        <begin position="103"/>
        <end position="125"/>
    </location>
</feature>
<feature type="transmembrane region" description="Helical" evidence="1">
    <location>
        <begin position="77"/>
        <end position="96"/>
    </location>
</feature>
<evidence type="ECO:0000256" key="1">
    <source>
        <dbReference type="SAM" id="Phobius"/>
    </source>
</evidence>
<organism evidence="2 3">
    <name type="scientific">Geotoga petraea</name>
    <dbReference type="NCBI Taxonomy" id="28234"/>
    <lineage>
        <taxon>Bacteria</taxon>
        <taxon>Thermotogati</taxon>
        <taxon>Thermotogota</taxon>
        <taxon>Thermotogae</taxon>
        <taxon>Petrotogales</taxon>
        <taxon>Petrotogaceae</taxon>
        <taxon>Geotoga</taxon>
    </lineage>
</organism>
<proteinExistence type="predicted"/>
<evidence type="ECO:0000313" key="2">
    <source>
        <dbReference type="EMBL" id="SDC92284.1"/>
    </source>
</evidence>
<protein>
    <recommendedName>
        <fullName evidence="4">DUF4203 domain-containing protein</fullName>
    </recommendedName>
</protein>
<name>A0A1G6QK11_9BACT</name>
<dbReference type="Proteomes" id="UP000199322">
    <property type="component" value="Unassembled WGS sequence"/>
</dbReference>
<dbReference type="AlphaFoldDB" id="A0A1G6QK11"/>
<dbReference type="STRING" id="28234.SAMN04488588_2094"/>
<keyword evidence="1" id="KW-1133">Transmembrane helix</keyword>
<dbReference type="EMBL" id="FMYV01000013">
    <property type="protein sequence ID" value="SDC92284.1"/>
    <property type="molecule type" value="Genomic_DNA"/>
</dbReference>
<feature type="transmembrane region" description="Helical" evidence="1">
    <location>
        <begin position="12"/>
        <end position="36"/>
    </location>
</feature>
<feature type="transmembrane region" description="Helical" evidence="1">
    <location>
        <begin position="43"/>
        <end position="62"/>
    </location>
</feature>
<feature type="transmembrane region" description="Helical" evidence="1">
    <location>
        <begin position="161"/>
        <end position="182"/>
    </location>
</feature>
<evidence type="ECO:0000313" key="3">
    <source>
        <dbReference type="Proteomes" id="UP000199322"/>
    </source>
</evidence>
<keyword evidence="1" id="KW-0812">Transmembrane</keyword>